<dbReference type="AlphaFoldDB" id="A0A848DDK6"/>
<keyword evidence="2" id="KW-1133">Transmembrane helix</keyword>
<feature type="region of interest" description="Disordered" evidence="1">
    <location>
        <begin position="1"/>
        <end position="32"/>
    </location>
</feature>
<protein>
    <submittedName>
        <fullName evidence="3">Phage holin family protein</fullName>
    </submittedName>
</protein>
<feature type="transmembrane region" description="Helical" evidence="2">
    <location>
        <begin position="115"/>
        <end position="136"/>
    </location>
</feature>
<dbReference type="Proteomes" id="UP000586918">
    <property type="component" value="Unassembled WGS sequence"/>
</dbReference>
<dbReference type="InterPro" id="IPR009937">
    <property type="entry name" value="Phage_holin_3_6"/>
</dbReference>
<gene>
    <name evidence="3" type="ORF">HF519_03580</name>
</gene>
<evidence type="ECO:0000313" key="3">
    <source>
        <dbReference type="EMBL" id="NMH90676.1"/>
    </source>
</evidence>
<name>A0A848DDK6_9PSEU</name>
<proteinExistence type="predicted"/>
<organism evidence="3 4">
    <name type="scientific">Pseudonocardia bannensis</name>
    <dbReference type="NCBI Taxonomy" id="630973"/>
    <lineage>
        <taxon>Bacteria</taxon>
        <taxon>Bacillati</taxon>
        <taxon>Actinomycetota</taxon>
        <taxon>Actinomycetes</taxon>
        <taxon>Pseudonocardiales</taxon>
        <taxon>Pseudonocardiaceae</taxon>
        <taxon>Pseudonocardia</taxon>
    </lineage>
</organism>
<feature type="transmembrane region" description="Helical" evidence="2">
    <location>
        <begin position="82"/>
        <end position="103"/>
    </location>
</feature>
<evidence type="ECO:0000256" key="2">
    <source>
        <dbReference type="SAM" id="Phobius"/>
    </source>
</evidence>
<keyword evidence="4" id="KW-1185">Reference proteome</keyword>
<evidence type="ECO:0000313" key="4">
    <source>
        <dbReference type="Proteomes" id="UP000586918"/>
    </source>
</evidence>
<evidence type="ECO:0000256" key="1">
    <source>
        <dbReference type="SAM" id="MobiDB-lite"/>
    </source>
</evidence>
<accession>A0A848DDK6</accession>
<keyword evidence="2" id="KW-0812">Transmembrane</keyword>
<feature type="region of interest" description="Disordered" evidence="1">
    <location>
        <begin position="158"/>
        <end position="182"/>
    </location>
</feature>
<sequence length="182" mass="19648">MSERTRRHVGGTAVASPTSSSGTDVPPVLPSIPLSPEPTHDQSIGALVRDVTTHVSSLIRSEVELAKAEVTSEVKKGVQGSVFFVIALVVLLFSLFFFFFALAELLNYFGLARPAAFGIVFGLMVLVAALFGFLGYRRVRKIRKPERTITSLKETAEVLSSRGRHDGQEPAELNGRHAAPAS</sequence>
<comment type="caution">
    <text evidence="3">The sequence shown here is derived from an EMBL/GenBank/DDBJ whole genome shotgun (WGS) entry which is preliminary data.</text>
</comment>
<keyword evidence="2" id="KW-0472">Membrane</keyword>
<dbReference type="Pfam" id="PF07332">
    <property type="entry name" value="Phage_holin_3_6"/>
    <property type="match status" value="1"/>
</dbReference>
<reference evidence="3 4" key="1">
    <citation type="submission" date="2020-04" db="EMBL/GenBank/DDBJ databases">
        <authorList>
            <person name="Klaysubun C."/>
            <person name="Duangmal K."/>
            <person name="Lipun K."/>
        </authorList>
    </citation>
    <scope>NUCLEOTIDE SEQUENCE [LARGE SCALE GENOMIC DNA]</scope>
    <source>
        <strain evidence="3 4">DSM 45300</strain>
    </source>
</reference>
<dbReference type="EMBL" id="JAAXKZ010000007">
    <property type="protein sequence ID" value="NMH90676.1"/>
    <property type="molecule type" value="Genomic_DNA"/>
</dbReference>